<dbReference type="GO" id="GO:0005634">
    <property type="term" value="C:nucleus"/>
    <property type="evidence" value="ECO:0007669"/>
    <property type="project" value="UniProtKB-SubCell"/>
</dbReference>
<evidence type="ECO:0000313" key="10">
    <source>
        <dbReference type="Proteomes" id="UP001318040"/>
    </source>
</evidence>
<dbReference type="RefSeq" id="XP_032836043.1">
    <property type="nucleotide sequence ID" value="XM_032980152.1"/>
</dbReference>
<sequence>MAQLLSAVSLHQGFTGISEYGSSDDDDCDESERDQSEQNPGHSRSSGFKPRWTREEDDQLKSIVDRLGVKDWKLIASNMPNRSDTQCLNRWQKVLSPELVKGPWTKEEDQKVIELVQKYGPKSWALVAKQLKGRIGKQCRERWINHLNPKVKKSSWTEMEDHIIYEAHKSLGNRWALIAKLLPGRTDNAIKNHWNSTMRRKVEKMGYPTENTVPACLAAAPQPQVPFVLMCPSSRSGSTLQCIQISDSNSVRARAQYPLVLYTSATASQQVDGVEVDTEQLELKPDIKVVSERCAEALACPLPVRQQHQPEELPLPAPVATVGVEPQSEPAVGEVVPTTEDEAAANQLVLVDGAEGSSPLEAISEFADALQFIESEMFFDDSTSLGEIYELAELVEGTVIPSAAPQPPVIDAHPSAPANSKQLPQITPEAEVPLLTTPTVTVKFSPPTILRRRSVRGVSHSSPAFSSSLMDEMSELQDTPKSTPLKKLSFSPSQFLNVKVQDGIRLDSGPSLTSTPVCSHKVEVTTPLQRDHTPKPSKGGGKAYRTLNIRRSILGPPRTPTPFKKALAAQESKYGPVKLMPQTPSQLEQDLLEVLEKDVSSLQDTPGRFTGLRSAKTGNPWKADFPAKRARKSLALDKMDTENCCHVLPTKDQAVVNPTSKSRARHKRRVMADEAEESPRQPLTPLRTSLQDNLCCKMPIQMSEEWEAVACGKTEDQVLMTEKARRILHTLPPRSLVL</sequence>
<evidence type="ECO:0000256" key="1">
    <source>
        <dbReference type="ARBA" id="ARBA00004123"/>
    </source>
</evidence>
<keyword evidence="2" id="KW-0677">Repeat</keyword>
<name>A0AAJ7UJU6_PETMA</name>
<feature type="region of interest" description="Disordered" evidence="7">
    <location>
        <begin position="16"/>
        <end position="54"/>
    </location>
</feature>
<feature type="domain" description="Myb-like" evidence="8">
    <location>
        <begin position="96"/>
        <end position="147"/>
    </location>
</feature>
<organism evidence="10 11">
    <name type="scientific">Petromyzon marinus</name>
    <name type="common">Sea lamprey</name>
    <dbReference type="NCBI Taxonomy" id="7757"/>
    <lineage>
        <taxon>Eukaryota</taxon>
        <taxon>Metazoa</taxon>
        <taxon>Chordata</taxon>
        <taxon>Craniata</taxon>
        <taxon>Vertebrata</taxon>
        <taxon>Cyclostomata</taxon>
        <taxon>Hyperoartia</taxon>
        <taxon>Petromyzontiformes</taxon>
        <taxon>Petromyzontidae</taxon>
        <taxon>Petromyzon</taxon>
    </lineage>
</organism>
<dbReference type="InterPro" id="IPR050560">
    <property type="entry name" value="MYB_TF"/>
</dbReference>
<feature type="domain" description="HTH myb-type" evidence="9">
    <location>
        <begin position="152"/>
        <end position="202"/>
    </location>
</feature>
<keyword evidence="3" id="KW-0805">Transcription regulation</keyword>
<dbReference type="Pfam" id="PF13921">
    <property type="entry name" value="Myb_DNA-bind_6"/>
    <property type="match status" value="1"/>
</dbReference>
<comment type="subcellular location">
    <subcellularLocation>
        <location evidence="1">Nucleus</location>
    </subcellularLocation>
</comment>
<dbReference type="InterPro" id="IPR001005">
    <property type="entry name" value="SANT/Myb"/>
</dbReference>
<feature type="compositionally biased region" description="Acidic residues" evidence="7">
    <location>
        <begin position="22"/>
        <end position="32"/>
    </location>
</feature>
<dbReference type="GO" id="GO:0000978">
    <property type="term" value="F:RNA polymerase II cis-regulatory region sequence-specific DNA binding"/>
    <property type="evidence" value="ECO:0007669"/>
    <property type="project" value="TreeGrafter"/>
</dbReference>
<keyword evidence="5" id="KW-0804">Transcription</keyword>
<evidence type="ECO:0000256" key="7">
    <source>
        <dbReference type="SAM" id="MobiDB-lite"/>
    </source>
</evidence>
<dbReference type="FunFam" id="1.10.10.60:FF:000010">
    <property type="entry name" value="Transcriptional activator Myb isoform A"/>
    <property type="match status" value="1"/>
</dbReference>
<gene>
    <name evidence="11" type="primary">LOC116957788</name>
</gene>
<feature type="domain" description="Myb-like" evidence="8">
    <location>
        <begin position="148"/>
        <end position="198"/>
    </location>
</feature>
<dbReference type="PANTHER" id="PTHR45614:SF25">
    <property type="entry name" value="MYB PROTEIN"/>
    <property type="match status" value="1"/>
</dbReference>
<dbReference type="GO" id="GO:0000981">
    <property type="term" value="F:DNA-binding transcription factor activity, RNA polymerase II-specific"/>
    <property type="evidence" value="ECO:0007669"/>
    <property type="project" value="TreeGrafter"/>
</dbReference>
<dbReference type="FunFam" id="1.10.10.60:FF:000016">
    <property type="entry name" value="Transcriptional activator Myb isoform A"/>
    <property type="match status" value="1"/>
</dbReference>
<dbReference type="Proteomes" id="UP001318040">
    <property type="component" value="Chromosome 43"/>
</dbReference>
<feature type="domain" description="HTH myb-type" evidence="9">
    <location>
        <begin position="49"/>
        <end position="95"/>
    </location>
</feature>
<dbReference type="PANTHER" id="PTHR45614">
    <property type="entry name" value="MYB PROTEIN-RELATED"/>
    <property type="match status" value="1"/>
</dbReference>
<accession>A0AAJ7UJU6</accession>
<proteinExistence type="predicted"/>
<evidence type="ECO:0000256" key="3">
    <source>
        <dbReference type="ARBA" id="ARBA00023015"/>
    </source>
</evidence>
<dbReference type="PROSITE" id="PS50090">
    <property type="entry name" value="MYB_LIKE"/>
    <property type="match status" value="3"/>
</dbReference>
<evidence type="ECO:0000256" key="4">
    <source>
        <dbReference type="ARBA" id="ARBA00023125"/>
    </source>
</evidence>
<evidence type="ECO:0000256" key="5">
    <source>
        <dbReference type="ARBA" id="ARBA00023163"/>
    </source>
</evidence>
<dbReference type="CDD" id="cd00167">
    <property type="entry name" value="SANT"/>
    <property type="match status" value="3"/>
</dbReference>
<dbReference type="Gene3D" id="1.10.10.60">
    <property type="entry name" value="Homeodomain-like"/>
    <property type="match status" value="3"/>
</dbReference>
<dbReference type="PROSITE" id="PS51294">
    <property type="entry name" value="HTH_MYB"/>
    <property type="match status" value="3"/>
</dbReference>
<dbReference type="SMART" id="SM00717">
    <property type="entry name" value="SANT"/>
    <property type="match status" value="3"/>
</dbReference>
<dbReference type="Pfam" id="PF09316">
    <property type="entry name" value="Cmyb_C"/>
    <property type="match status" value="1"/>
</dbReference>
<feature type="region of interest" description="Disordered" evidence="7">
    <location>
        <begin position="656"/>
        <end position="686"/>
    </location>
</feature>
<dbReference type="InterPro" id="IPR009057">
    <property type="entry name" value="Homeodomain-like_sf"/>
</dbReference>
<reference evidence="11" key="1">
    <citation type="submission" date="2025-08" db="UniProtKB">
        <authorList>
            <consortium name="RefSeq"/>
        </authorList>
    </citation>
    <scope>IDENTIFICATION</scope>
    <source>
        <tissue evidence="11">Sperm</tissue>
    </source>
</reference>
<evidence type="ECO:0000256" key="2">
    <source>
        <dbReference type="ARBA" id="ARBA00022737"/>
    </source>
</evidence>
<dbReference type="Pfam" id="PF00249">
    <property type="entry name" value="Myb_DNA-binding"/>
    <property type="match status" value="1"/>
</dbReference>
<feature type="domain" description="Myb-like" evidence="8">
    <location>
        <begin position="44"/>
        <end position="95"/>
    </location>
</feature>
<dbReference type="InterPro" id="IPR017930">
    <property type="entry name" value="Myb_dom"/>
</dbReference>
<evidence type="ECO:0000313" key="11">
    <source>
        <dbReference type="RefSeq" id="XP_032836043.1"/>
    </source>
</evidence>
<dbReference type="InterPro" id="IPR015395">
    <property type="entry name" value="C-myb_C"/>
</dbReference>
<evidence type="ECO:0000259" key="9">
    <source>
        <dbReference type="PROSITE" id="PS51294"/>
    </source>
</evidence>
<evidence type="ECO:0000259" key="8">
    <source>
        <dbReference type="PROSITE" id="PS50090"/>
    </source>
</evidence>
<dbReference type="KEGG" id="pmrn:116957788"/>
<evidence type="ECO:0000256" key="6">
    <source>
        <dbReference type="ARBA" id="ARBA00023242"/>
    </source>
</evidence>
<feature type="domain" description="HTH myb-type" evidence="9">
    <location>
        <begin position="96"/>
        <end position="151"/>
    </location>
</feature>
<dbReference type="SUPFAM" id="SSF46689">
    <property type="entry name" value="Homeodomain-like"/>
    <property type="match status" value="2"/>
</dbReference>
<keyword evidence="4" id="KW-0238">DNA-binding</keyword>
<protein>
    <submittedName>
        <fullName evidence="11">Myb-related protein A-like isoform X1</fullName>
    </submittedName>
</protein>
<keyword evidence="10" id="KW-1185">Reference proteome</keyword>
<keyword evidence="6" id="KW-0539">Nucleus</keyword>
<dbReference type="AlphaFoldDB" id="A0AAJ7UJU6"/>